<name>A0ABX8F9W2_9BACI</name>
<dbReference type="RefSeq" id="WP_066443616.1">
    <property type="nucleotide sequence ID" value="NZ_CANKUS010000003.1"/>
</dbReference>
<protein>
    <recommendedName>
        <fullName evidence="3">DUF2802 domain-containing protein</fullName>
    </recommendedName>
</protein>
<evidence type="ECO:0000313" key="2">
    <source>
        <dbReference type="Proteomes" id="UP000679247"/>
    </source>
</evidence>
<reference evidence="1 2" key="1">
    <citation type="submission" date="2021-03" db="EMBL/GenBank/DDBJ databases">
        <title>The first data on the complete genome of the tetrodotoxin-producing bacterium.</title>
        <authorList>
            <person name="Melnikova D.I."/>
            <person name="Nijland R."/>
            <person name="Magarlamov T.Y."/>
        </authorList>
    </citation>
    <scope>NUCLEOTIDE SEQUENCE [LARGE SCALE GENOMIC DNA]</scope>
    <source>
        <strain evidence="1 2">1839</strain>
    </source>
</reference>
<sequence length="133" mass="15388">MIYVLIALLVFSLLLFVVSIFLKDPYKTLREDIDQLTMQQVQDMYVVKKKLKVLEEELLLDEQVMPQILNTVKAQSPAPKPEKKEIHDIIKNQVLVLSKQGLSIDQIARQSSLTEEEVENILRTMKLKGDFYA</sequence>
<evidence type="ECO:0008006" key="3">
    <source>
        <dbReference type="Google" id="ProtNLM"/>
    </source>
</evidence>
<dbReference type="Proteomes" id="UP000679247">
    <property type="component" value="Chromosome"/>
</dbReference>
<dbReference type="EMBL" id="CP071709">
    <property type="protein sequence ID" value="QVY60347.1"/>
    <property type="molecule type" value="Genomic_DNA"/>
</dbReference>
<organism evidence="1 2">
    <name type="scientific">Cytobacillus gottheilii</name>
    <dbReference type="NCBI Taxonomy" id="859144"/>
    <lineage>
        <taxon>Bacteria</taxon>
        <taxon>Bacillati</taxon>
        <taxon>Bacillota</taxon>
        <taxon>Bacilli</taxon>
        <taxon>Bacillales</taxon>
        <taxon>Bacillaceae</taxon>
        <taxon>Cytobacillus</taxon>
    </lineage>
</organism>
<accession>A0ABX8F9W2</accession>
<proteinExistence type="predicted"/>
<keyword evidence="2" id="KW-1185">Reference proteome</keyword>
<gene>
    <name evidence="1" type="ORF">J1899_15150</name>
</gene>
<evidence type="ECO:0000313" key="1">
    <source>
        <dbReference type="EMBL" id="QVY60347.1"/>
    </source>
</evidence>